<dbReference type="Pfam" id="PF20062">
    <property type="entry name" value="DUF6461"/>
    <property type="match status" value="1"/>
</dbReference>
<accession>A0ABW1CWM4</accession>
<dbReference type="RefSeq" id="WP_379519517.1">
    <property type="nucleotide sequence ID" value="NZ_JBHSPA010000050.1"/>
</dbReference>
<name>A0ABW1CWM4_9ACTN</name>
<proteinExistence type="predicted"/>
<gene>
    <name evidence="1" type="ORF">ACFPZ3_39710</name>
</gene>
<sequence length="352" mass="38638">MTEGHQSLDSYMTHPLCLTWCDGLDDEEVLLLIGGLPDTIARRDFLETVAAAYDALPQLSGAALAGKLGQWTLIVEPNGFQGSRLPLLADLSSDGRAMSIFWNVNGDAQIAYAERGRIIAVIDPFDPEEGDGEEKFLQRWEGVAEQDGDWRVGALMLAETVVGQRLGADWFGEPRLSAIVQAPPDPGGTGTDDEQELYLREQRALLAEDPRLAALAEHPARERLRDMAAYTAELAGNRAELPSSLIGEALAALRAQGEVAQRVRARLEDVERDLLAQSAALHDSGLVEPGSPAHRLIVESRGVRVMAAALNEDPARALWEALWYAEMLRWDSPDRIRLNLLRSGYDEIERQG</sequence>
<evidence type="ECO:0000313" key="1">
    <source>
        <dbReference type="EMBL" id="MFC5830023.1"/>
    </source>
</evidence>
<protein>
    <submittedName>
        <fullName evidence="1">DUF6461 domain-containing protein</fullName>
    </submittedName>
</protein>
<comment type="caution">
    <text evidence="1">The sequence shown here is derived from an EMBL/GenBank/DDBJ whole genome shotgun (WGS) entry which is preliminary data.</text>
</comment>
<organism evidence="1 2">
    <name type="scientific">Nonomuraea insulae</name>
    <dbReference type="NCBI Taxonomy" id="1616787"/>
    <lineage>
        <taxon>Bacteria</taxon>
        <taxon>Bacillati</taxon>
        <taxon>Actinomycetota</taxon>
        <taxon>Actinomycetes</taxon>
        <taxon>Streptosporangiales</taxon>
        <taxon>Streptosporangiaceae</taxon>
        <taxon>Nonomuraea</taxon>
    </lineage>
</organism>
<reference evidence="2" key="1">
    <citation type="journal article" date="2019" name="Int. J. Syst. Evol. Microbiol.">
        <title>The Global Catalogue of Microorganisms (GCM) 10K type strain sequencing project: providing services to taxonomists for standard genome sequencing and annotation.</title>
        <authorList>
            <consortium name="The Broad Institute Genomics Platform"/>
            <consortium name="The Broad Institute Genome Sequencing Center for Infectious Disease"/>
            <person name="Wu L."/>
            <person name="Ma J."/>
        </authorList>
    </citation>
    <scope>NUCLEOTIDE SEQUENCE [LARGE SCALE GENOMIC DNA]</scope>
    <source>
        <strain evidence="2">CCUG 53903</strain>
    </source>
</reference>
<dbReference type="Proteomes" id="UP001596058">
    <property type="component" value="Unassembled WGS sequence"/>
</dbReference>
<dbReference type="EMBL" id="JBHSPA010000050">
    <property type="protein sequence ID" value="MFC5830023.1"/>
    <property type="molecule type" value="Genomic_DNA"/>
</dbReference>
<keyword evidence="2" id="KW-1185">Reference proteome</keyword>
<evidence type="ECO:0000313" key="2">
    <source>
        <dbReference type="Proteomes" id="UP001596058"/>
    </source>
</evidence>
<dbReference type="InterPro" id="IPR045592">
    <property type="entry name" value="DUF6461"/>
</dbReference>